<evidence type="ECO:0000313" key="2">
    <source>
        <dbReference type="Proteomes" id="UP000324800"/>
    </source>
</evidence>
<dbReference type="EMBL" id="SNRW01006764">
    <property type="protein sequence ID" value="KAA6382479.1"/>
    <property type="molecule type" value="Genomic_DNA"/>
</dbReference>
<protein>
    <recommendedName>
        <fullName evidence="3">PB1 domain-containing protein</fullName>
    </recommendedName>
</protein>
<dbReference type="AlphaFoldDB" id="A0A5J4VJB9"/>
<gene>
    <name evidence="1" type="ORF">EZS28_021994</name>
</gene>
<name>A0A5J4VJB9_9EUKA</name>
<dbReference type="Proteomes" id="UP000324800">
    <property type="component" value="Unassembled WGS sequence"/>
</dbReference>
<organism evidence="1 2">
    <name type="scientific">Streblomastix strix</name>
    <dbReference type="NCBI Taxonomy" id="222440"/>
    <lineage>
        <taxon>Eukaryota</taxon>
        <taxon>Metamonada</taxon>
        <taxon>Preaxostyla</taxon>
        <taxon>Oxymonadida</taxon>
        <taxon>Streblomastigidae</taxon>
        <taxon>Streblomastix</taxon>
    </lineage>
</organism>
<accession>A0A5J4VJB9</accession>
<sequence length="141" mass="15969">MDARAVRTTDEITNTKRYILVARDVKLAELLAVVRTAHGLAVEAPWSLSYVYEDGNIIQITADDLIAALAQIRAGEIFRVFVRIRVNIGINAPQVLTVHNAFDRKNEDKYQQIQARKAEKVNRKLESKKVVKKNLKGKLKT</sequence>
<comment type="caution">
    <text evidence="1">The sequence shown here is derived from an EMBL/GenBank/DDBJ whole genome shotgun (WGS) entry which is preliminary data.</text>
</comment>
<reference evidence="1 2" key="1">
    <citation type="submission" date="2019-03" db="EMBL/GenBank/DDBJ databases">
        <title>Single cell metagenomics reveals metabolic interactions within the superorganism composed of flagellate Streblomastix strix and complex community of Bacteroidetes bacteria on its surface.</title>
        <authorList>
            <person name="Treitli S.C."/>
            <person name="Kolisko M."/>
            <person name="Husnik F."/>
            <person name="Keeling P."/>
            <person name="Hampl V."/>
        </authorList>
    </citation>
    <scope>NUCLEOTIDE SEQUENCE [LARGE SCALE GENOMIC DNA]</scope>
    <source>
        <strain evidence="1">ST1C</strain>
    </source>
</reference>
<proteinExistence type="predicted"/>
<evidence type="ECO:0008006" key="3">
    <source>
        <dbReference type="Google" id="ProtNLM"/>
    </source>
</evidence>
<evidence type="ECO:0000313" key="1">
    <source>
        <dbReference type="EMBL" id="KAA6382479.1"/>
    </source>
</evidence>